<sequence length="422" mass="49140">MLRSQFQKTRFLKLSNKGIRLGRSNFNEATNKTRPSGMKYKVLEYSNKSYSTLNQTNKALIEDLTPDQVKSLVKELLTKNIAEQINKKCQQFRKLEKKSIFSDQIEPKKMAKLLERLEKVKSVLKNSDKSLGKLDARGNVERRTSPTVAKVSKGKELKEIEKMRLDIKDLEKEIIGSYKILLKKRKGLETKEKQAGIKVNSMGVNKGIRKIEQEIIEKEDRSKINATRNVIEREQIEKKLNSRLRLITPPKMKQAASRNIFIKESFQNRQALDGSNNLRDANLLMRANDLWKNLSAEEKAKYKKKADELNAERMDLLKEWWDNADEKLIKLENKRVQRINIKNKQENKPLEKKLKNPFLKPTINSNGVNSSRKSVYAEFTKDMYAKKVVCGGVINNYKQLSQLWHNLSKEEKDQYRIKIATK</sequence>
<reference evidence="2 3" key="1">
    <citation type="journal article" date="2018" name="MBio">
        <title>Comparative Genomics Reveals the Core Gene Toolbox for the Fungus-Insect Symbiosis.</title>
        <authorList>
            <person name="Wang Y."/>
            <person name="Stata M."/>
            <person name="Wang W."/>
            <person name="Stajich J.E."/>
            <person name="White M.M."/>
            <person name="Moncalvo J.M."/>
        </authorList>
    </citation>
    <scope>NUCLEOTIDE SEQUENCE [LARGE SCALE GENOMIC DNA]</scope>
    <source>
        <strain evidence="2 3">SC-DP-2</strain>
    </source>
</reference>
<evidence type="ECO:0008006" key="4">
    <source>
        <dbReference type="Google" id="ProtNLM"/>
    </source>
</evidence>
<protein>
    <recommendedName>
        <fullName evidence="4">HMG box domain-containing protein</fullName>
    </recommendedName>
</protein>
<proteinExistence type="predicted"/>
<name>A0A2T9Y884_9FUNG</name>
<dbReference type="InterPro" id="IPR036910">
    <property type="entry name" value="HMG_box_dom_sf"/>
</dbReference>
<accession>A0A2T9Y884</accession>
<keyword evidence="3" id="KW-1185">Reference proteome</keyword>
<dbReference type="EMBL" id="MBFS01003138">
    <property type="protein sequence ID" value="PVU88548.1"/>
    <property type="molecule type" value="Genomic_DNA"/>
</dbReference>
<dbReference type="Proteomes" id="UP000245609">
    <property type="component" value="Unassembled WGS sequence"/>
</dbReference>
<organism evidence="2 3">
    <name type="scientific">Smittium megazygosporum</name>
    <dbReference type="NCBI Taxonomy" id="133381"/>
    <lineage>
        <taxon>Eukaryota</taxon>
        <taxon>Fungi</taxon>
        <taxon>Fungi incertae sedis</taxon>
        <taxon>Zoopagomycota</taxon>
        <taxon>Kickxellomycotina</taxon>
        <taxon>Harpellomycetes</taxon>
        <taxon>Harpellales</taxon>
        <taxon>Legeriomycetaceae</taxon>
        <taxon>Smittium</taxon>
    </lineage>
</organism>
<evidence type="ECO:0000313" key="3">
    <source>
        <dbReference type="Proteomes" id="UP000245609"/>
    </source>
</evidence>
<evidence type="ECO:0000256" key="1">
    <source>
        <dbReference type="SAM" id="Coils"/>
    </source>
</evidence>
<evidence type="ECO:0000313" key="2">
    <source>
        <dbReference type="EMBL" id="PVU88548.1"/>
    </source>
</evidence>
<dbReference type="SUPFAM" id="SSF47095">
    <property type="entry name" value="HMG-box"/>
    <property type="match status" value="1"/>
</dbReference>
<feature type="coiled-coil region" evidence="1">
    <location>
        <begin position="292"/>
        <end position="319"/>
    </location>
</feature>
<gene>
    <name evidence="2" type="ORF">BB560_006361</name>
</gene>
<comment type="caution">
    <text evidence="2">The sequence shown here is derived from an EMBL/GenBank/DDBJ whole genome shotgun (WGS) entry which is preliminary data.</text>
</comment>
<dbReference type="AlphaFoldDB" id="A0A2T9Y884"/>
<dbReference type="Gene3D" id="1.10.30.10">
    <property type="entry name" value="High mobility group box domain"/>
    <property type="match status" value="1"/>
</dbReference>
<keyword evidence="1" id="KW-0175">Coiled coil</keyword>